<dbReference type="AlphaFoldDB" id="A0A1H7HEQ6"/>
<proteinExistence type="predicted"/>
<evidence type="ECO:0000313" key="2">
    <source>
        <dbReference type="Proteomes" id="UP000199664"/>
    </source>
</evidence>
<gene>
    <name evidence="1" type="ORF">SAMN04515666_101606</name>
</gene>
<organism evidence="1 2">
    <name type="scientific">Bosea lupini</name>
    <dbReference type="NCBI Taxonomy" id="1036779"/>
    <lineage>
        <taxon>Bacteria</taxon>
        <taxon>Pseudomonadati</taxon>
        <taxon>Pseudomonadota</taxon>
        <taxon>Alphaproteobacteria</taxon>
        <taxon>Hyphomicrobiales</taxon>
        <taxon>Boseaceae</taxon>
        <taxon>Bosea</taxon>
    </lineage>
</organism>
<dbReference type="RefSeq" id="WP_091829609.1">
    <property type="nucleotide sequence ID" value="NZ_FOAN01000001.1"/>
</dbReference>
<reference evidence="2" key="1">
    <citation type="submission" date="2016-10" db="EMBL/GenBank/DDBJ databases">
        <authorList>
            <person name="Varghese N."/>
            <person name="Submissions S."/>
        </authorList>
    </citation>
    <scope>NUCLEOTIDE SEQUENCE [LARGE SCALE GENOMIC DNA]</scope>
    <source>
        <strain evidence="2">LMG 26383,CCUG 61248,R- 45681</strain>
    </source>
</reference>
<dbReference type="EMBL" id="FOAN01000001">
    <property type="protein sequence ID" value="SEK47430.1"/>
    <property type="molecule type" value="Genomic_DNA"/>
</dbReference>
<protein>
    <submittedName>
        <fullName evidence="1">Uncharacterized protein</fullName>
    </submittedName>
</protein>
<keyword evidence="2" id="KW-1185">Reference proteome</keyword>
<accession>A0A1H7HEQ6</accession>
<sequence>MVVVEASRLDGVTLQQVLAKVRRAAENARRAQDWTVLANRPEHLPISKEFAAIRALTPPGPQEDSVDIIRALRDE</sequence>
<evidence type="ECO:0000313" key="1">
    <source>
        <dbReference type="EMBL" id="SEK47430.1"/>
    </source>
</evidence>
<dbReference type="Proteomes" id="UP000199664">
    <property type="component" value="Unassembled WGS sequence"/>
</dbReference>
<dbReference type="STRING" id="1036779.SAMN04515666_101606"/>
<name>A0A1H7HEQ6_9HYPH</name>